<dbReference type="Gene3D" id="3.30.1330.70">
    <property type="entry name" value="Holliday junction resolvase RusA"/>
    <property type="match status" value="1"/>
</dbReference>
<protein>
    <submittedName>
        <fullName evidence="1">Endodeoxyribonuclease RusA</fullName>
    </submittedName>
</protein>
<name>A0A8S5NTM2_9CAUD</name>
<dbReference type="GO" id="GO:0006281">
    <property type="term" value="P:DNA repair"/>
    <property type="evidence" value="ECO:0007669"/>
    <property type="project" value="InterPro"/>
</dbReference>
<dbReference type="GO" id="GO:0006310">
    <property type="term" value="P:DNA recombination"/>
    <property type="evidence" value="ECO:0007669"/>
    <property type="project" value="InterPro"/>
</dbReference>
<dbReference type="SUPFAM" id="SSF103084">
    <property type="entry name" value="Holliday junction resolvase RusA"/>
    <property type="match status" value="1"/>
</dbReference>
<proteinExistence type="predicted"/>
<accession>A0A8S5NTM2</accession>
<dbReference type="InterPro" id="IPR008822">
    <property type="entry name" value="Endonuclease_RusA-like"/>
</dbReference>
<reference evidence="1" key="1">
    <citation type="journal article" date="2021" name="Proc. Natl. Acad. Sci. U.S.A.">
        <title>A Catalog of Tens of Thousands of Viruses from Human Metagenomes Reveals Hidden Associations with Chronic Diseases.</title>
        <authorList>
            <person name="Tisza M.J."/>
            <person name="Buck C.B."/>
        </authorList>
    </citation>
    <scope>NUCLEOTIDE SEQUENCE</scope>
    <source>
        <strain evidence="1">Ct5zp6</strain>
    </source>
</reference>
<dbReference type="Pfam" id="PF05866">
    <property type="entry name" value="RusA"/>
    <property type="match status" value="1"/>
</dbReference>
<dbReference type="EMBL" id="BK015240">
    <property type="protein sequence ID" value="DAD97411.1"/>
    <property type="molecule type" value="Genomic_DNA"/>
</dbReference>
<dbReference type="InterPro" id="IPR036614">
    <property type="entry name" value="RusA-like_sf"/>
</dbReference>
<evidence type="ECO:0000313" key="1">
    <source>
        <dbReference type="EMBL" id="DAD97411.1"/>
    </source>
</evidence>
<sequence>MYSQNNNEEPKLFTFTVPGKPQGKARARTFHNSKSGKMSSVTPEKTVLYENLIKTCFQQKYGQKRFSDDAYVVANILAYFEPPKSISKKKRAEMLEGKIWPAKKPDSDNIAKVVLDALNGIAYHDDTQIIKLSVTKAYKEEAYLSVTLMELK</sequence>
<dbReference type="GO" id="GO:0000287">
    <property type="term" value="F:magnesium ion binding"/>
    <property type="evidence" value="ECO:0007669"/>
    <property type="project" value="InterPro"/>
</dbReference>
<organism evidence="1">
    <name type="scientific">Siphoviridae sp. ct5zp6</name>
    <dbReference type="NCBI Taxonomy" id="2826296"/>
    <lineage>
        <taxon>Viruses</taxon>
        <taxon>Duplodnaviria</taxon>
        <taxon>Heunggongvirae</taxon>
        <taxon>Uroviricota</taxon>
        <taxon>Caudoviricetes</taxon>
    </lineage>
</organism>